<dbReference type="Proteomes" id="UP000237347">
    <property type="component" value="Unassembled WGS sequence"/>
</dbReference>
<gene>
    <name evidence="1" type="ORF">CFP56_040054</name>
</gene>
<sequence>MSLCFIGFVTALHVFGKLYRDPPPPPLNFLLSVSDSELFDRCSRFTLIFGSLTRFVGFY</sequence>
<reference evidence="1 2" key="1">
    <citation type="journal article" date="2018" name="Sci. Data">
        <title>The draft genome sequence of cork oak.</title>
        <authorList>
            <person name="Ramos A.M."/>
            <person name="Usie A."/>
            <person name="Barbosa P."/>
            <person name="Barros P.M."/>
            <person name="Capote T."/>
            <person name="Chaves I."/>
            <person name="Simoes F."/>
            <person name="Abreu I."/>
            <person name="Carrasquinho I."/>
            <person name="Faro C."/>
            <person name="Guimaraes J.B."/>
            <person name="Mendonca D."/>
            <person name="Nobrega F."/>
            <person name="Rodrigues L."/>
            <person name="Saibo N.J.M."/>
            <person name="Varela M.C."/>
            <person name="Egas C."/>
            <person name="Matos J."/>
            <person name="Miguel C.M."/>
            <person name="Oliveira M.M."/>
            <person name="Ricardo C.P."/>
            <person name="Goncalves S."/>
        </authorList>
    </citation>
    <scope>NUCLEOTIDE SEQUENCE [LARGE SCALE GENOMIC DNA]</scope>
    <source>
        <strain evidence="2">cv. HL8</strain>
    </source>
</reference>
<evidence type="ECO:0000313" key="1">
    <source>
        <dbReference type="EMBL" id="KAK7852152.1"/>
    </source>
</evidence>
<organism evidence="1 2">
    <name type="scientific">Quercus suber</name>
    <name type="common">Cork oak</name>
    <dbReference type="NCBI Taxonomy" id="58331"/>
    <lineage>
        <taxon>Eukaryota</taxon>
        <taxon>Viridiplantae</taxon>
        <taxon>Streptophyta</taxon>
        <taxon>Embryophyta</taxon>
        <taxon>Tracheophyta</taxon>
        <taxon>Spermatophyta</taxon>
        <taxon>Magnoliopsida</taxon>
        <taxon>eudicotyledons</taxon>
        <taxon>Gunneridae</taxon>
        <taxon>Pentapetalae</taxon>
        <taxon>rosids</taxon>
        <taxon>fabids</taxon>
        <taxon>Fagales</taxon>
        <taxon>Fagaceae</taxon>
        <taxon>Quercus</taxon>
    </lineage>
</organism>
<accession>A0AAW0LKH2</accession>
<comment type="caution">
    <text evidence="1">The sequence shown here is derived from an EMBL/GenBank/DDBJ whole genome shotgun (WGS) entry which is preliminary data.</text>
</comment>
<keyword evidence="2" id="KW-1185">Reference proteome</keyword>
<dbReference type="EMBL" id="PKMF04000079">
    <property type="protein sequence ID" value="KAK7852152.1"/>
    <property type="molecule type" value="Genomic_DNA"/>
</dbReference>
<name>A0AAW0LKH2_QUESU</name>
<evidence type="ECO:0000313" key="2">
    <source>
        <dbReference type="Proteomes" id="UP000237347"/>
    </source>
</evidence>
<protein>
    <submittedName>
        <fullName evidence="1">Uncharacterized protein</fullName>
    </submittedName>
</protein>
<dbReference type="AlphaFoldDB" id="A0AAW0LKH2"/>
<proteinExistence type="predicted"/>